<protein>
    <recommendedName>
        <fullName evidence="5">LETM1-like protein</fullName>
    </recommendedName>
</protein>
<feature type="coiled-coil region" evidence="1">
    <location>
        <begin position="174"/>
        <end position="201"/>
    </location>
</feature>
<evidence type="ECO:0000313" key="4">
    <source>
        <dbReference type="EMBL" id="KAL0309491.1"/>
    </source>
</evidence>
<dbReference type="EMBL" id="JACGWJ010000027">
    <property type="protein sequence ID" value="KAL0309491.1"/>
    <property type="molecule type" value="Genomic_DNA"/>
</dbReference>
<keyword evidence="3" id="KW-0472">Membrane</keyword>
<evidence type="ECO:0000256" key="3">
    <source>
        <dbReference type="SAM" id="Phobius"/>
    </source>
</evidence>
<dbReference type="PANTHER" id="PTHR14009:SF9">
    <property type="entry name" value="LETM1-LIKE PROTEIN"/>
    <property type="match status" value="1"/>
</dbReference>
<feature type="transmembrane region" description="Helical" evidence="3">
    <location>
        <begin position="289"/>
        <end position="312"/>
    </location>
</feature>
<evidence type="ECO:0000256" key="1">
    <source>
        <dbReference type="SAM" id="Coils"/>
    </source>
</evidence>
<keyword evidence="3" id="KW-0812">Transmembrane</keyword>
<dbReference type="AlphaFoldDB" id="A0AAW2KUT9"/>
<evidence type="ECO:0008006" key="5">
    <source>
        <dbReference type="Google" id="ProtNLM"/>
    </source>
</evidence>
<feature type="coiled-coil region" evidence="1">
    <location>
        <begin position="20"/>
        <end position="86"/>
    </location>
</feature>
<evidence type="ECO:0000256" key="2">
    <source>
        <dbReference type="SAM" id="MobiDB-lite"/>
    </source>
</evidence>
<dbReference type="GO" id="GO:0030003">
    <property type="term" value="P:intracellular monoatomic cation homeostasis"/>
    <property type="evidence" value="ECO:0007669"/>
    <property type="project" value="TreeGrafter"/>
</dbReference>
<gene>
    <name evidence="4" type="ORF">Sradi_5891400</name>
</gene>
<comment type="caution">
    <text evidence="4">The sequence shown here is derived from an EMBL/GenBank/DDBJ whole genome shotgun (WGS) entry which is preliminary data.</text>
</comment>
<keyword evidence="3" id="KW-1133">Transmembrane helix</keyword>
<accession>A0AAW2KUT9</accession>
<proteinExistence type="predicted"/>
<reference evidence="4" key="2">
    <citation type="journal article" date="2024" name="Plant">
        <title>Genomic evolution and insights into agronomic trait innovations of Sesamum species.</title>
        <authorList>
            <person name="Miao H."/>
            <person name="Wang L."/>
            <person name="Qu L."/>
            <person name="Liu H."/>
            <person name="Sun Y."/>
            <person name="Le M."/>
            <person name="Wang Q."/>
            <person name="Wei S."/>
            <person name="Zheng Y."/>
            <person name="Lin W."/>
            <person name="Duan Y."/>
            <person name="Cao H."/>
            <person name="Xiong S."/>
            <person name="Wang X."/>
            <person name="Wei L."/>
            <person name="Li C."/>
            <person name="Ma Q."/>
            <person name="Ju M."/>
            <person name="Zhao R."/>
            <person name="Li G."/>
            <person name="Mu C."/>
            <person name="Tian Q."/>
            <person name="Mei H."/>
            <person name="Zhang T."/>
            <person name="Gao T."/>
            <person name="Zhang H."/>
        </authorList>
    </citation>
    <scope>NUCLEOTIDE SEQUENCE</scope>
    <source>
        <strain evidence="4">G02</strain>
    </source>
</reference>
<dbReference type="GO" id="GO:0005743">
    <property type="term" value="C:mitochondrial inner membrane"/>
    <property type="evidence" value="ECO:0007669"/>
    <property type="project" value="InterPro"/>
</dbReference>
<keyword evidence="1" id="KW-0175">Coiled coil</keyword>
<sequence>MSQIPAHLPLHPAKCSLVTNDISQRALESVEEALLRLEELLQELHVSSSSSGKEHLKAACSDLERIRRLKKEAEFLEASFRAKEASLQQGDVSGSRIPAGEQIQYSRGKGSKSSNKEMDKNSSSPGLWSFLIRRPAKPSGLSSPPASDNDDGFFEHETASEEIADSESSEIQRFELLRSELMELEKRVQRSADRCEYEEEEIQVKDVASIYRTDSKDTRLVQVQKKDGLIDKSLDKLKKTSTDVLQGTQLLAIDTAAALGLLRRVLIGDELTEKEKQALRRTLTDLASVVPIGILMLLPVTAVGHAAMLAAIQRYMPSLIPSTYGPERLYLLRQLEKVKEMEDGVSANENAEE</sequence>
<name>A0AAW2KUT9_SESRA</name>
<dbReference type="InterPro" id="IPR044202">
    <property type="entry name" value="LETM1/MDM38-like"/>
</dbReference>
<dbReference type="PANTHER" id="PTHR14009">
    <property type="entry name" value="LEUCINE ZIPPER-EF-HAND CONTAINING TRANSMEMBRANE PROTEIN"/>
    <property type="match status" value="1"/>
</dbReference>
<reference evidence="4" key="1">
    <citation type="submission" date="2020-06" db="EMBL/GenBank/DDBJ databases">
        <authorList>
            <person name="Li T."/>
            <person name="Hu X."/>
            <person name="Zhang T."/>
            <person name="Song X."/>
            <person name="Zhang H."/>
            <person name="Dai N."/>
            <person name="Sheng W."/>
            <person name="Hou X."/>
            <person name="Wei L."/>
        </authorList>
    </citation>
    <scope>NUCLEOTIDE SEQUENCE</scope>
    <source>
        <strain evidence="4">G02</strain>
        <tissue evidence="4">Leaf</tissue>
    </source>
</reference>
<organism evidence="4">
    <name type="scientific">Sesamum radiatum</name>
    <name type="common">Black benniseed</name>
    <dbReference type="NCBI Taxonomy" id="300843"/>
    <lineage>
        <taxon>Eukaryota</taxon>
        <taxon>Viridiplantae</taxon>
        <taxon>Streptophyta</taxon>
        <taxon>Embryophyta</taxon>
        <taxon>Tracheophyta</taxon>
        <taxon>Spermatophyta</taxon>
        <taxon>Magnoliopsida</taxon>
        <taxon>eudicotyledons</taxon>
        <taxon>Gunneridae</taxon>
        <taxon>Pentapetalae</taxon>
        <taxon>asterids</taxon>
        <taxon>lamiids</taxon>
        <taxon>Lamiales</taxon>
        <taxon>Pedaliaceae</taxon>
        <taxon>Sesamum</taxon>
    </lineage>
</organism>
<feature type="region of interest" description="Disordered" evidence="2">
    <location>
        <begin position="87"/>
        <end position="127"/>
    </location>
</feature>